<evidence type="ECO:0000313" key="1">
    <source>
        <dbReference type="EMBL" id="PSB56132.1"/>
    </source>
</evidence>
<dbReference type="PRINTS" id="PR00313">
    <property type="entry name" value="CABNDNGRPT"/>
</dbReference>
<dbReference type="EMBL" id="PVWO01000143">
    <property type="protein sequence ID" value="PSB56132.1"/>
    <property type="molecule type" value="Genomic_DNA"/>
</dbReference>
<name>A0A2T1GEX6_9CYAN</name>
<dbReference type="AlphaFoldDB" id="A0A2T1GEX6"/>
<keyword evidence="2" id="KW-1185">Reference proteome</keyword>
<dbReference type="InterPro" id="IPR001343">
    <property type="entry name" value="Hemolysn_Ca-bd"/>
</dbReference>
<dbReference type="Proteomes" id="UP000238937">
    <property type="component" value="Unassembled WGS sequence"/>
</dbReference>
<dbReference type="GO" id="GO:0005509">
    <property type="term" value="F:calcium ion binding"/>
    <property type="evidence" value="ECO:0007669"/>
    <property type="project" value="InterPro"/>
</dbReference>
<accession>A0A2T1GEX6</accession>
<evidence type="ECO:0000313" key="2">
    <source>
        <dbReference type="Proteomes" id="UP000238937"/>
    </source>
</evidence>
<protein>
    <recommendedName>
        <fullName evidence="3">DUF839 domain-containing protein</fullName>
    </recommendedName>
</protein>
<organism evidence="1 2">
    <name type="scientific">Chamaesiphon polymorphus CCALA 037</name>
    <dbReference type="NCBI Taxonomy" id="2107692"/>
    <lineage>
        <taxon>Bacteria</taxon>
        <taxon>Bacillati</taxon>
        <taxon>Cyanobacteriota</taxon>
        <taxon>Cyanophyceae</taxon>
        <taxon>Gomontiellales</taxon>
        <taxon>Chamaesiphonaceae</taxon>
        <taxon>Chamaesiphon</taxon>
    </lineage>
</organism>
<gene>
    <name evidence="1" type="ORF">C7B77_12840</name>
</gene>
<reference evidence="1 2" key="1">
    <citation type="submission" date="2018-03" db="EMBL/GenBank/DDBJ databases">
        <title>The ancient ancestry and fast evolution of plastids.</title>
        <authorList>
            <person name="Moore K.R."/>
            <person name="Magnabosco C."/>
            <person name="Momper L."/>
            <person name="Gold D.A."/>
            <person name="Bosak T."/>
            <person name="Fournier G.P."/>
        </authorList>
    </citation>
    <scope>NUCLEOTIDE SEQUENCE [LARGE SCALE GENOMIC DNA]</scope>
    <source>
        <strain evidence="1 2">CCALA 037</strain>
    </source>
</reference>
<dbReference type="InterPro" id="IPR008557">
    <property type="entry name" value="PhoX"/>
</dbReference>
<dbReference type="InterPro" id="IPR011049">
    <property type="entry name" value="Serralysin-like_metalloprot_C"/>
</dbReference>
<dbReference type="SUPFAM" id="SSF51120">
    <property type="entry name" value="beta-Roll"/>
    <property type="match status" value="1"/>
</dbReference>
<dbReference type="Pfam" id="PF05787">
    <property type="entry name" value="PhoX"/>
    <property type="match status" value="1"/>
</dbReference>
<dbReference type="Gene3D" id="2.160.20.160">
    <property type="match status" value="1"/>
</dbReference>
<dbReference type="RefSeq" id="WP_106305119.1">
    <property type="nucleotide sequence ID" value="NZ_PVWO01000143.1"/>
</dbReference>
<dbReference type="OrthoDB" id="9768561at2"/>
<sequence>MDSLSFDTTQPSQIKGLNGWTVDPLVTIGDKVGNYAPPGILDGIGAYALNDTTVRVLVNSELSNTVGYRYTLKNGTQLPGARVSYFDVDKRTFQVTNAGLAYDTIINRAGEVVDATTDLEFGAINRFCSGILVEANQFGTGKGLVDRIYFAGEETNGGSQFALDTKTNTLHAVPWFGRAAWENVTEIDTGTTNKVAFIVGDDRSNAPLILYVGDKNAKGDGSFLDRNGLAKGKLFVWVADDANSATDAIERSPSEFKGSGASTNGKFVEIAYYDPTKANTAGYDALGFVTQAKQDELAEAAKAFKFSRPEDVATNPVDGTQVVLASTGNSASADIWGTTYKIDVDFNNITAGNITAKIDILYDGNDAGKQAAGLRSPDNLDWADDGKIYINEDRSISTFGSIEASIFSIDPSAANPANTLTRIAQIDRSAVPAGQTDTAPTDIGNWETSGILDVSKLFGAKPGELFVVDVQAHSVRGGSIISATNVDGNNDGTKTDAENLVEGGQLSLLIAPKANLIQGSNLFGGTSGADTIEAGVTKGFDGVNDSVFAGAGNDTVDSAIAGVLASGNRVDTGSGADTIFVANNDRAFGQAGDDLFEASDASGYRISGGAGNDTIFLGKDGRALGGEGNDRFFAGNGGGNTLSGGAGADQFWIFNGEAPASANTVIDFQLGTDVLGISGSSLKFADLTRTGNNIAIGGNTIATLTGVDTTTLTAANFAFV</sequence>
<comment type="caution">
    <text evidence="1">The sequence shown here is derived from an EMBL/GenBank/DDBJ whole genome shotgun (WGS) entry which is preliminary data.</text>
</comment>
<proteinExistence type="predicted"/>
<evidence type="ECO:0008006" key="3">
    <source>
        <dbReference type="Google" id="ProtNLM"/>
    </source>
</evidence>
<dbReference type="Pfam" id="PF00353">
    <property type="entry name" value="HemolysinCabind"/>
    <property type="match status" value="3"/>
</dbReference>